<dbReference type="EMBL" id="CAXHTB010000017">
    <property type="protein sequence ID" value="CAL0323482.1"/>
    <property type="molecule type" value="Genomic_DNA"/>
</dbReference>
<keyword evidence="3" id="KW-1185">Reference proteome</keyword>
<name>A0AAV1XPL5_LUPLU</name>
<evidence type="ECO:0000313" key="3">
    <source>
        <dbReference type="Proteomes" id="UP001497480"/>
    </source>
</evidence>
<feature type="region of interest" description="Disordered" evidence="1">
    <location>
        <begin position="1"/>
        <end position="26"/>
    </location>
</feature>
<feature type="compositionally biased region" description="Polar residues" evidence="1">
    <location>
        <begin position="8"/>
        <end position="26"/>
    </location>
</feature>
<reference evidence="2 3" key="1">
    <citation type="submission" date="2024-03" db="EMBL/GenBank/DDBJ databases">
        <authorList>
            <person name="Martinez-Hernandez J."/>
        </authorList>
    </citation>
    <scope>NUCLEOTIDE SEQUENCE [LARGE SCALE GENOMIC DNA]</scope>
</reference>
<organism evidence="2 3">
    <name type="scientific">Lupinus luteus</name>
    <name type="common">European yellow lupine</name>
    <dbReference type="NCBI Taxonomy" id="3873"/>
    <lineage>
        <taxon>Eukaryota</taxon>
        <taxon>Viridiplantae</taxon>
        <taxon>Streptophyta</taxon>
        <taxon>Embryophyta</taxon>
        <taxon>Tracheophyta</taxon>
        <taxon>Spermatophyta</taxon>
        <taxon>Magnoliopsida</taxon>
        <taxon>eudicotyledons</taxon>
        <taxon>Gunneridae</taxon>
        <taxon>Pentapetalae</taxon>
        <taxon>rosids</taxon>
        <taxon>fabids</taxon>
        <taxon>Fabales</taxon>
        <taxon>Fabaceae</taxon>
        <taxon>Papilionoideae</taxon>
        <taxon>50 kb inversion clade</taxon>
        <taxon>genistoids sensu lato</taxon>
        <taxon>core genistoids</taxon>
        <taxon>Genisteae</taxon>
        <taxon>Lupinus</taxon>
    </lineage>
</organism>
<dbReference type="AlphaFoldDB" id="A0AAV1XPL5"/>
<evidence type="ECO:0000256" key="1">
    <source>
        <dbReference type="SAM" id="MobiDB-lite"/>
    </source>
</evidence>
<accession>A0AAV1XPL5</accession>
<comment type="caution">
    <text evidence="2">The sequence shown here is derived from an EMBL/GenBank/DDBJ whole genome shotgun (WGS) entry which is preliminary data.</text>
</comment>
<gene>
    <name evidence="2" type="ORF">LLUT_LOCUS24542</name>
</gene>
<dbReference type="Proteomes" id="UP001497480">
    <property type="component" value="Unassembled WGS sequence"/>
</dbReference>
<protein>
    <submittedName>
        <fullName evidence="2">Uncharacterized protein</fullName>
    </submittedName>
</protein>
<proteinExistence type="predicted"/>
<sequence>MGNLSHYVGSSTSGGRLLSNASSETPDQPSVIVVVDGYPYEDFVHVSSSTSREGKRHFTNVWYTLSEVGGALNAPRCNSKKALQKEKKIRKKAEKQQKLFVVEKEKLKGDSYWEKIQSRKEDLRLKGELARVTCGIKKGGVKGIGPMTKKAHRSGEKKSHVAVMERHSLGEGVGMMMAKNVNNEVLLHHFTWFEKGLCSTYGVKDNKILSSKVEEVVGGDEKQKVVLDNRSRRKKLCGLILLR</sequence>
<evidence type="ECO:0000313" key="2">
    <source>
        <dbReference type="EMBL" id="CAL0323482.1"/>
    </source>
</evidence>